<accession>A0ABU1P6T5</accession>
<dbReference type="RefSeq" id="WP_310502801.1">
    <property type="nucleotide sequence ID" value="NZ_JAVDSB010000030.1"/>
</dbReference>
<gene>
    <name evidence="1" type="ORF">J2736_006737</name>
</gene>
<evidence type="ECO:0000313" key="2">
    <source>
        <dbReference type="Proteomes" id="UP001267290"/>
    </source>
</evidence>
<dbReference type="Proteomes" id="UP001267290">
    <property type="component" value="Unassembled WGS sequence"/>
</dbReference>
<proteinExistence type="predicted"/>
<organism evidence="1 2">
    <name type="scientific">Paenibacillus qinlingensis</name>
    <dbReference type="NCBI Taxonomy" id="1837343"/>
    <lineage>
        <taxon>Bacteria</taxon>
        <taxon>Bacillati</taxon>
        <taxon>Bacillota</taxon>
        <taxon>Bacilli</taxon>
        <taxon>Bacillales</taxon>
        <taxon>Paenibacillaceae</taxon>
        <taxon>Paenibacillus</taxon>
    </lineage>
</organism>
<evidence type="ECO:0008006" key="3">
    <source>
        <dbReference type="Google" id="ProtNLM"/>
    </source>
</evidence>
<name>A0ABU1P6T5_9BACL</name>
<protein>
    <recommendedName>
        <fullName evidence="3">Cysteine-rich CPCC domain-containing protein</fullName>
    </recommendedName>
</protein>
<sequence>MKCPECGGVTHRHPKYVDSCGNPTDASYWSYCVDCDWDDYAIVFELTEETK</sequence>
<keyword evidence="2" id="KW-1185">Reference proteome</keyword>
<reference evidence="1 2" key="1">
    <citation type="submission" date="2023-07" db="EMBL/GenBank/DDBJ databases">
        <title>Sorghum-associated microbial communities from plants grown in Nebraska, USA.</title>
        <authorList>
            <person name="Schachtman D."/>
        </authorList>
    </citation>
    <scope>NUCLEOTIDE SEQUENCE [LARGE SCALE GENOMIC DNA]</scope>
    <source>
        <strain evidence="1 2">CC258</strain>
    </source>
</reference>
<dbReference type="EMBL" id="JAVDSB010000030">
    <property type="protein sequence ID" value="MDR6555475.1"/>
    <property type="molecule type" value="Genomic_DNA"/>
</dbReference>
<comment type="caution">
    <text evidence="1">The sequence shown here is derived from an EMBL/GenBank/DDBJ whole genome shotgun (WGS) entry which is preliminary data.</text>
</comment>
<evidence type="ECO:0000313" key="1">
    <source>
        <dbReference type="EMBL" id="MDR6555475.1"/>
    </source>
</evidence>